<sequence>MELLEEIKQLKRQIDFEFNRCYNKNRKAIYLSDYNDICYMIFETISLIGKLKGVKNKIIGKKIKFELQSMFIKLDMATKIDVNLQEEKQWKK</sequence>
<accession>A0A060AEX0</accession>
<proteinExistence type="predicted"/>
<dbReference type="Proteomes" id="UP000026999">
    <property type="component" value="Segment"/>
</dbReference>
<protein>
    <submittedName>
        <fullName evidence="1">Uncharacterized protein</fullName>
    </submittedName>
</protein>
<gene>
    <name evidence="1" type="ORF">PHAGE6E_60</name>
</gene>
<dbReference type="EMBL" id="KJ804259">
    <property type="protein sequence ID" value="AIA64086.1"/>
    <property type="molecule type" value="Genomic_DNA"/>
</dbReference>
<organism evidence="1 2">
    <name type="scientific">Staphylococcus phage 6ec</name>
    <dbReference type="NCBI Taxonomy" id="1500386"/>
    <lineage>
        <taxon>Viruses</taxon>
        <taxon>Duplodnaviria</taxon>
        <taxon>Heunggongvirae</taxon>
        <taxon>Uroviricota</taxon>
        <taxon>Caudoviricetes</taxon>
        <taxon>Sextaecvirus</taxon>
        <taxon>Sextaecvirus sextaec</taxon>
    </lineage>
</organism>
<dbReference type="GeneID" id="19685802"/>
<reference evidence="1 2" key="1">
    <citation type="journal article" date="2014" name="Genome Announc.">
        <title>Complete Genome Sequence of a Staphylococcus epidermidis Bacteriophage Isolated from the Anterior Nares of Humans.</title>
        <authorList>
            <person name="Aswani V.H."/>
            <person name="Tremblay D.M."/>
            <person name="Moineau S."/>
            <person name="Shukla S.K."/>
        </authorList>
    </citation>
    <scope>NUCLEOTIDE SEQUENCE [LARGE SCALE GENOMIC DNA]</scope>
</reference>
<dbReference type="KEGG" id="vg:19685802"/>
<name>A0A060AEX0_9CAUD</name>
<evidence type="ECO:0000313" key="2">
    <source>
        <dbReference type="Proteomes" id="UP000026999"/>
    </source>
</evidence>
<keyword evidence="2" id="KW-1185">Reference proteome</keyword>
<evidence type="ECO:0000313" key="1">
    <source>
        <dbReference type="EMBL" id="AIA64086.1"/>
    </source>
</evidence>
<dbReference type="OrthoDB" id="34859at10239"/>
<dbReference type="RefSeq" id="YP_009042565.1">
    <property type="nucleotide sequence ID" value="NC_024355.1"/>
</dbReference>